<dbReference type="SUPFAM" id="SSF48403">
    <property type="entry name" value="Ankyrin repeat"/>
    <property type="match status" value="1"/>
</dbReference>
<feature type="repeat" description="ANK" evidence="3">
    <location>
        <begin position="234"/>
        <end position="266"/>
    </location>
</feature>
<evidence type="ECO:0000256" key="2">
    <source>
        <dbReference type="ARBA" id="ARBA00023043"/>
    </source>
</evidence>
<feature type="compositionally biased region" description="Polar residues" evidence="4">
    <location>
        <begin position="101"/>
        <end position="116"/>
    </location>
</feature>
<evidence type="ECO:0000313" key="5">
    <source>
        <dbReference type="EMBL" id="ORY52366.1"/>
    </source>
</evidence>
<name>A0A1Y2CZR8_9FUNG</name>
<dbReference type="STRING" id="329046.A0A1Y2CZR8"/>
<reference evidence="5 6" key="1">
    <citation type="submission" date="2016-07" db="EMBL/GenBank/DDBJ databases">
        <title>Pervasive Adenine N6-methylation of Active Genes in Fungi.</title>
        <authorList>
            <consortium name="DOE Joint Genome Institute"/>
            <person name="Mondo S.J."/>
            <person name="Dannebaum R.O."/>
            <person name="Kuo R.C."/>
            <person name="Labutti K."/>
            <person name="Haridas S."/>
            <person name="Kuo A."/>
            <person name="Salamov A."/>
            <person name="Ahrendt S.R."/>
            <person name="Lipzen A."/>
            <person name="Sullivan W."/>
            <person name="Andreopoulos W.B."/>
            <person name="Clum A."/>
            <person name="Lindquist E."/>
            <person name="Daum C."/>
            <person name="Ramamoorthy G.K."/>
            <person name="Gryganskyi A."/>
            <person name="Culley D."/>
            <person name="Magnuson J.K."/>
            <person name="James T.Y."/>
            <person name="O'Malley M.A."/>
            <person name="Stajich J.E."/>
            <person name="Spatafora J.W."/>
            <person name="Visel A."/>
            <person name="Grigoriev I.V."/>
        </authorList>
    </citation>
    <scope>NUCLEOTIDE SEQUENCE [LARGE SCALE GENOMIC DNA]</scope>
    <source>
        <strain evidence="5 6">JEL800</strain>
    </source>
</reference>
<evidence type="ECO:0000256" key="1">
    <source>
        <dbReference type="ARBA" id="ARBA00022737"/>
    </source>
</evidence>
<feature type="repeat" description="ANK" evidence="3">
    <location>
        <begin position="165"/>
        <end position="197"/>
    </location>
</feature>
<dbReference type="InterPro" id="IPR036770">
    <property type="entry name" value="Ankyrin_rpt-contain_sf"/>
</dbReference>
<dbReference type="Proteomes" id="UP000193642">
    <property type="component" value="Unassembled WGS sequence"/>
</dbReference>
<keyword evidence="6" id="KW-1185">Reference proteome</keyword>
<dbReference type="PROSITE" id="PS50297">
    <property type="entry name" value="ANK_REP_REGION"/>
    <property type="match status" value="2"/>
</dbReference>
<dbReference type="InterPro" id="IPR002110">
    <property type="entry name" value="Ankyrin_rpt"/>
</dbReference>
<keyword evidence="1" id="KW-0677">Repeat</keyword>
<protein>
    <submittedName>
        <fullName evidence="5">Ankyrin</fullName>
    </submittedName>
</protein>
<organism evidence="5 6">
    <name type="scientific">Rhizoclosmatium globosum</name>
    <dbReference type="NCBI Taxonomy" id="329046"/>
    <lineage>
        <taxon>Eukaryota</taxon>
        <taxon>Fungi</taxon>
        <taxon>Fungi incertae sedis</taxon>
        <taxon>Chytridiomycota</taxon>
        <taxon>Chytridiomycota incertae sedis</taxon>
        <taxon>Chytridiomycetes</taxon>
        <taxon>Chytridiales</taxon>
        <taxon>Chytriomycetaceae</taxon>
        <taxon>Rhizoclosmatium</taxon>
    </lineage>
</organism>
<comment type="caution">
    <text evidence="5">The sequence shown here is derived from an EMBL/GenBank/DDBJ whole genome shotgun (WGS) entry which is preliminary data.</text>
</comment>
<evidence type="ECO:0000313" key="6">
    <source>
        <dbReference type="Proteomes" id="UP000193642"/>
    </source>
</evidence>
<dbReference type="Pfam" id="PF00023">
    <property type="entry name" value="Ank"/>
    <property type="match status" value="1"/>
</dbReference>
<dbReference type="Gene3D" id="1.25.40.20">
    <property type="entry name" value="Ankyrin repeat-containing domain"/>
    <property type="match status" value="1"/>
</dbReference>
<dbReference type="OrthoDB" id="2155436at2759"/>
<accession>A0A1Y2CZR8</accession>
<feature type="compositionally biased region" description="Polar residues" evidence="4">
    <location>
        <begin position="55"/>
        <end position="71"/>
    </location>
</feature>
<dbReference type="PANTHER" id="PTHR24171">
    <property type="entry name" value="ANKYRIN REPEAT DOMAIN-CONTAINING PROTEIN 39-RELATED"/>
    <property type="match status" value="1"/>
</dbReference>
<feature type="region of interest" description="Disordered" evidence="4">
    <location>
        <begin position="1"/>
        <end position="127"/>
    </location>
</feature>
<dbReference type="Pfam" id="PF12796">
    <property type="entry name" value="Ank_2"/>
    <property type="match status" value="1"/>
</dbReference>
<sequence>MSSRPQSSAAPPNEKPTTADKENRVVSVIAPPKSPKSGKKKALSSAGSKEAAPSRSASALKNPTSTKASTVSLGGKSAKSKSLAQISTNGSAKDKRPLSAKSMTLTPSVTTKSPLKQQPPEPVDVSKPLSSSEAVLMEACKTGDVDAVYNCVWEKVNLNCRLPYYGTTPLSMAFRHGHKQLCNVLINFGAKFDPDNYGATPVHWAASHGHSKLIKDQFQRGHISRPDLQRRDTFGSTPLHFASVNNLTDCVQTLLDCGSDSLVTNNDGRTASMITSDDGIRNILGGEV</sequence>
<keyword evidence="2 3" id="KW-0040">ANK repeat</keyword>
<feature type="compositionally biased region" description="Polar residues" evidence="4">
    <location>
        <begin position="1"/>
        <end position="10"/>
    </location>
</feature>
<dbReference type="AlphaFoldDB" id="A0A1Y2CZR8"/>
<evidence type="ECO:0000256" key="4">
    <source>
        <dbReference type="SAM" id="MobiDB-lite"/>
    </source>
</evidence>
<feature type="compositionally biased region" description="Low complexity" evidence="4">
    <location>
        <begin position="72"/>
        <end position="84"/>
    </location>
</feature>
<proteinExistence type="predicted"/>
<evidence type="ECO:0000256" key="3">
    <source>
        <dbReference type="PROSITE-ProRule" id="PRU00023"/>
    </source>
</evidence>
<dbReference type="EMBL" id="MCGO01000003">
    <property type="protein sequence ID" value="ORY52366.1"/>
    <property type="molecule type" value="Genomic_DNA"/>
</dbReference>
<dbReference type="PROSITE" id="PS50088">
    <property type="entry name" value="ANK_REPEAT"/>
    <property type="match status" value="2"/>
</dbReference>
<gene>
    <name evidence="5" type="ORF">BCR33DRAFT_316300</name>
</gene>
<dbReference type="SMART" id="SM00248">
    <property type="entry name" value="ANK"/>
    <property type="match status" value="4"/>
</dbReference>